<sequence length="521" mass="57355">MGKNWESDGHQKAFVTLLVVLQIFMLIIVGVWFRYDESFDETEEHDWDHRVDYYYSYYSDVAVMVIIGFGYLMAFLKFYGKSAVGYTFLLTGFCVQWVMIINAFFIQTNDDEFTYYKVTLHSLIEGMFGAAAVMITFGAVLGRTTPFQLLMVAFFEIIFYGLNIYINVLNIELIDIGGSLIIHTFGAYFGIGLTWILTPKLKNFPEEHPEDGSTKTSDLFSLFGTIFLWLFWPSFNGALGTPGNRFRVIINTVLSLCGSCVFSFLMSALLNKGKFNAVDIQNATLAGGVAVGSSANLYITPVGAMGVGSLAGAISTFGFNKLTPFLRKHLGIQDTCGVHNLHGIPGLIGGIVSIIAASAAKNDHSLYNGAYDSIFSKGDDQPVAQVKSLFITLGMALGGGLITGLIIRLMKDNANTPFNDQEYWEEGIVENQMNKKHFKNIDDEIIKSQSESESESESNSDKELIPNSDNNDSDKSEKNFSSSENNNSSIKSSSSNNNDKSSSKSSSSHHNSSSHNNSSSD</sequence>
<evidence type="ECO:0000313" key="10">
    <source>
        <dbReference type="Proteomes" id="UP001150062"/>
    </source>
</evidence>
<evidence type="ECO:0000256" key="1">
    <source>
        <dbReference type="ARBA" id="ARBA00004141"/>
    </source>
</evidence>
<feature type="transmembrane region" description="Helical" evidence="7">
    <location>
        <begin position="180"/>
        <end position="198"/>
    </location>
</feature>
<dbReference type="InterPro" id="IPR002229">
    <property type="entry name" value="RhesusRHD"/>
</dbReference>
<evidence type="ECO:0000313" key="9">
    <source>
        <dbReference type="EMBL" id="KAJ6242159.1"/>
    </source>
</evidence>
<evidence type="ECO:0000256" key="4">
    <source>
        <dbReference type="ARBA" id="ARBA00022989"/>
    </source>
</evidence>
<dbReference type="InterPro" id="IPR029020">
    <property type="entry name" value="Ammonium/urea_transptr"/>
</dbReference>
<feature type="transmembrane region" description="Helical" evidence="7">
    <location>
        <begin position="12"/>
        <end position="35"/>
    </location>
</feature>
<dbReference type="PANTHER" id="PTHR11730">
    <property type="entry name" value="AMMONIUM TRANSPORTER"/>
    <property type="match status" value="1"/>
</dbReference>
<feature type="compositionally biased region" description="Low complexity" evidence="6">
    <location>
        <begin position="479"/>
        <end position="521"/>
    </location>
</feature>
<comment type="caution">
    <text evidence="9">The sequence shown here is derived from an EMBL/GenBank/DDBJ whole genome shotgun (WGS) entry which is preliminary data.</text>
</comment>
<feature type="transmembrane region" description="Helical" evidence="7">
    <location>
        <begin position="248"/>
        <end position="270"/>
    </location>
</feature>
<dbReference type="InterPro" id="IPR024041">
    <property type="entry name" value="NH4_transpt_AmtB-like_dom"/>
</dbReference>
<feature type="transmembrane region" description="Helical" evidence="7">
    <location>
        <begin position="118"/>
        <end position="142"/>
    </location>
</feature>
<feature type="transmembrane region" description="Helical" evidence="7">
    <location>
        <begin position="389"/>
        <end position="410"/>
    </location>
</feature>
<protein>
    <submittedName>
        <fullName evidence="9">Rh50</fullName>
    </submittedName>
</protein>
<dbReference type="SUPFAM" id="SSF111352">
    <property type="entry name" value="Ammonium transporter"/>
    <property type="match status" value="1"/>
</dbReference>
<gene>
    <name evidence="9" type="ORF">M0813_22932</name>
</gene>
<dbReference type="Proteomes" id="UP001150062">
    <property type="component" value="Unassembled WGS sequence"/>
</dbReference>
<organism evidence="9 10">
    <name type="scientific">Anaeramoeba flamelloides</name>
    <dbReference type="NCBI Taxonomy" id="1746091"/>
    <lineage>
        <taxon>Eukaryota</taxon>
        <taxon>Metamonada</taxon>
        <taxon>Anaeramoebidae</taxon>
        <taxon>Anaeramoeba</taxon>
    </lineage>
</organism>
<evidence type="ECO:0000256" key="5">
    <source>
        <dbReference type="ARBA" id="ARBA00023136"/>
    </source>
</evidence>
<evidence type="ECO:0000259" key="8">
    <source>
        <dbReference type="Pfam" id="PF00909"/>
    </source>
</evidence>
<evidence type="ECO:0000256" key="6">
    <source>
        <dbReference type="SAM" id="MobiDB-lite"/>
    </source>
</evidence>
<feature type="transmembrane region" description="Helical" evidence="7">
    <location>
        <begin position="219"/>
        <end position="236"/>
    </location>
</feature>
<evidence type="ECO:0000256" key="3">
    <source>
        <dbReference type="ARBA" id="ARBA00022692"/>
    </source>
</evidence>
<proteinExistence type="inferred from homology"/>
<accession>A0ABQ8YC72</accession>
<feature type="transmembrane region" description="Helical" evidence="7">
    <location>
        <begin position="149"/>
        <end position="168"/>
    </location>
</feature>
<feature type="transmembrane region" description="Helical" evidence="7">
    <location>
        <begin position="83"/>
        <end position="106"/>
    </location>
</feature>
<evidence type="ECO:0000256" key="7">
    <source>
        <dbReference type="SAM" id="Phobius"/>
    </source>
</evidence>
<keyword evidence="3 7" id="KW-0812">Transmembrane</keyword>
<keyword evidence="10" id="KW-1185">Reference proteome</keyword>
<keyword evidence="5 7" id="KW-0472">Membrane</keyword>
<feature type="region of interest" description="Disordered" evidence="6">
    <location>
        <begin position="447"/>
        <end position="521"/>
    </location>
</feature>
<evidence type="ECO:0000256" key="2">
    <source>
        <dbReference type="ARBA" id="ARBA00011036"/>
    </source>
</evidence>
<comment type="subcellular location">
    <subcellularLocation>
        <location evidence="1">Membrane</location>
        <topology evidence="1">Multi-pass membrane protein</topology>
    </subcellularLocation>
</comment>
<name>A0ABQ8YC72_9EUKA</name>
<dbReference type="PRINTS" id="PR00342">
    <property type="entry name" value="RHESUSRHD"/>
</dbReference>
<dbReference type="Pfam" id="PF00909">
    <property type="entry name" value="Ammonium_transp"/>
    <property type="match status" value="1"/>
</dbReference>
<feature type="transmembrane region" description="Helical" evidence="7">
    <location>
        <begin position="55"/>
        <end position="76"/>
    </location>
</feature>
<dbReference type="PANTHER" id="PTHR11730:SF60">
    <property type="entry name" value="RH50, ISOFORM D"/>
    <property type="match status" value="1"/>
</dbReference>
<feature type="domain" description="Ammonium transporter AmtB-like" evidence="8">
    <location>
        <begin position="31"/>
        <end position="410"/>
    </location>
</feature>
<dbReference type="Gene3D" id="1.10.3430.10">
    <property type="entry name" value="Ammonium transporter AmtB like domains"/>
    <property type="match status" value="1"/>
</dbReference>
<keyword evidence="4 7" id="KW-1133">Transmembrane helix</keyword>
<dbReference type="EMBL" id="JAOAOG010000182">
    <property type="protein sequence ID" value="KAJ6242159.1"/>
    <property type="molecule type" value="Genomic_DNA"/>
</dbReference>
<comment type="similarity">
    <text evidence="2">Belongs to the ammonium transporter (TC 2.A.49) family. Rh subfamily.</text>
</comment>
<reference evidence="9" key="1">
    <citation type="submission" date="2022-08" db="EMBL/GenBank/DDBJ databases">
        <title>Novel sulfate-reducing endosymbionts in the free-living metamonad Anaeramoeba.</title>
        <authorList>
            <person name="Jerlstrom-Hultqvist J."/>
            <person name="Cepicka I."/>
            <person name="Gallot-Lavallee L."/>
            <person name="Salas-Leiva D."/>
            <person name="Curtis B.A."/>
            <person name="Zahonova K."/>
            <person name="Pipaliya S."/>
            <person name="Dacks J."/>
            <person name="Roger A.J."/>
        </authorList>
    </citation>
    <scope>NUCLEOTIDE SEQUENCE</scope>
    <source>
        <strain evidence="9">Schooner1</strain>
    </source>
</reference>